<dbReference type="RefSeq" id="WP_183020171.1">
    <property type="nucleotide sequence ID" value="NZ_CP065668.1"/>
</dbReference>
<sequence length="231" mass="25339">MSVSGVKHSASARQRGFTLVELLVVMALLSLLMLGLASAMSTVSQTQERVDARLDRMDHQRVSIAFLRSVLGQVSAVRRQAGLRKQGESELFFEGGPQGMRWLGIMPARFGMGGRTHFQLSVEGDALVLRFAPWQGPDVMPDWGQSQSYVIDRGVTGFALRYQNAKLGVAHWQPQWGPEKDNEKELPSAVQIELQSASGVWPMMVVAMRTPAASNPQRVDDEASLGGGRSF</sequence>
<dbReference type="Pfam" id="PF07963">
    <property type="entry name" value="N_methyl"/>
    <property type="match status" value="1"/>
</dbReference>
<dbReference type="EMBL" id="CP065668">
    <property type="protein sequence ID" value="QPS05888.1"/>
    <property type="molecule type" value="Genomic_DNA"/>
</dbReference>
<gene>
    <name evidence="2" type="ORF">I6G66_16300</name>
</gene>
<dbReference type="SUPFAM" id="SSF54523">
    <property type="entry name" value="Pili subunits"/>
    <property type="match status" value="1"/>
</dbReference>
<proteinExistence type="predicted"/>
<dbReference type="Proteomes" id="UP000594778">
    <property type="component" value="Chromosome"/>
</dbReference>
<reference evidence="2 3" key="1">
    <citation type="submission" date="2020-12" db="EMBL/GenBank/DDBJ databases">
        <title>FDA dAtabase for Regulatory Grade micrObial Sequences (FDA-ARGOS): Supporting development and validation of Infectious Disease Dx tests.</title>
        <authorList>
            <person name="Sproer C."/>
            <person name="Gronow S."/>
            <person name="Severitt S."/>
            <person name="Schroder I."/>
            <person name="Tallon L."/>
            <person name="Sadzewicz L."/>
            <person name="Zhao X."/>
            <person name="Boylan J."/>
            <person name="Ott S."/>
            <person name="Bowen H."/>
            <person name="Vavikolanu K."/>
            <person name="Mehta A."/>
            <person name="Aluvathingal J."/>
            <person name="Nadendla S."/>
            <person name="Lowell S."/>
            <person name="Myers T."/>
            <person name="Yan Y."/>
            <person name="Sichtig H."/>
        </authorList>
    </citation>
    <scope>NUCLEOTIDE SEQUENCE [LARGE SCALE GENOMIC DNA]</scope>
    <source>
        <strain evidence="2 3">FDAARGOS_909</strain>
    </source>
</reference>
<dbReference type="InterPro" id="IPR045584">
    <property type="entry name" value="Pilin-like"/>
</dbReference>
<dbReference type="NCBIfam" id="TIGR02532">
    <property type="entry name" value="IV_pilin_GFxxxE"/>
    <property type="match status" value="1"/>
</dbReference>
<dbReference type="AlphaFoldDB" id="A0A7T2RZ62"/>
<organism evidence="2 3">
    <name type="scientific">Delftia acidovorans</name>
    <name type="common">Pseudomonas acidovorans</name>
    <name type="synonym">Comamonas acidovorans</name>
    <dbReference type="NCBI Taxonomy" id="80866"/>
    <lineage>
        <taxon>Bacteria</taxon>
        <taxon>Pseudomonadati</taxon>
        <taxon>Pseudomonadota</taxon>
        <taxon>Betaproteobacteria</taxon>
        <taxon>Burkholderiales</taxon>
        <taxon>Comamonadaceae</taxon>
        <taxon>Delftia</taxon>
    </lineage>
</organism>
<evidence type="ECO:0000313" key="3">
    <source>
        <dbReference type="Proteomes" id="UP000594778"/>
    </source>
</evidence>
<name>A0A7T2RZ62_DELAC</name>
<protein>
    <submittedName>
        <fullName evidence="2">Prepilin-type N-terminal cleavage/methylation domain-containing protein</fullName>
    </submittedName>
</protein>
<dbReference type="InterPro" id="IPR012902">
    <property type="entry name" value="N_methyl_site"/>
</dbReference>
<evidence type="ECO:0000256" key="1">
    <source>
        <dbReference type="SAM" id="MobiDB-lite"/>
    </source>
</evidence>
<accession>A0A7T2RZ62</accession>
<evidence type="ECO:0000313" key="2">
    <source>
        <dbReference type="EMBL" id="QPS05888.1"/>
    </source>
</evidence>
<feature type="region of interest" description="Disordered" evidence="1">
    <location>
        <begin position="212"/>
        <end position="231"/>
    </location>
</feature>
<dbReference type="PROSITE" id="PS00409">
    <property type="entry name" value="PROKAR_NTER_METHYL"/>
    <property type="match status" value="1"/>
</dbReference>